<keyword evidence="3" id="KW-0720">Serine protease</keyword>
<dbReference type="GO" id="GO:0006508">
    <property type="term" value="P:proteolysis"/>
    <property type="evidence" value="ECO:0007669"/>
    <property type="project" value="UniProtKB-KW"/>
</dbReference>
<reference evidence="4" key="1">
    <citation type="journal article" date="2020" name="mSystems">
        <title>Genome- and Community-Level Interaction Insights into Carbon Utilization and Element Cycling Functions of Hydrothermarchaeota in Hydrothermal Sediment.</title>
        <authorList>
            <person name="Zhou Z."/>
            <person name="Liu Y."/>
            <person name="Xu W."/>
            <person name="Pan J."/>
            <person name="Luo Z.H."/>
            <person name="Li M."/>
        </authorList>
    </citation>
    <scope>NUCLEOTIDE SEQUENCE [LARGE SCALE GENOMIC DNA]</scope>
    <source>
        <strain evidence="4">SpSt-27</strain>
    </source>
</reference>
<dbReference type="EMBL" id="DSLL01000003">
    <property type="protein sequence ID" value="HEH30601.1"/>
    <property type="molecule type" value="Genomic_DNA"/>
</dbReference>
<proteinExistence type="predicted"/>
<comment type="caution">
    <text evidence="4">The sequence shown here is derived from an EMBL/GenBank/DDBJ whole genome shotgun (WGS) entry which is preliminary data.</text>
</comment>
<accession>A0A7J2T897</accession>
<name>A0A7J2T897_9CREN</name>
<dbReference type="PANTHER" id="PTHR43343:SF3">
    <property type="entry name" value="PROTEASE DO-LIKE 8, CHLOROPLASTIC"/>
    <property type="match status" value="1"/>
</dbReference>
<sequence>MWCLLSFANSSTVNIFKIIEGNLKRIIDQVLESIVAVVVNGRECAYSDVQVSEEYIATGFYIDKSTVVTVSHVSRNFDTKKLCLVSLDGEVYKGTVTSVDEDNDTMFIATERDMKPLKIESALVSEGAIVFSSGIAQGILRRFITMGVVSGLEVKAVINNREIEGLILLNMPTIPGMSGAPLIDVDGNVIGMILSRSFLYNEFSLALPSARVLLDYMMLKKLGRIVHIKLGLKLLQSPNVLKKLGLKNGLVVTEITNKTLLKNCEIFVGDIITEVNGEKVTTLEDFRKAVLHSFLNGIGIELNLFSQRGGIKKCYIDINSSIFVEDLKKV</sequence>
<dbReference type="GO" id="GO:0008236">
    <property type="term" value="F:serine-type peptidase activity"/>
    <property type="evidence" value="ECO:0007669"/>
    <property type="project" value="UniProtKB-KW"/>
</dbReference>
<protein>
    <submittedName>
        <fullName evidence="4">Serine protease</fullName>
    </submittedName>
</protein>
<dbReference type="SUPFAM" id="SSF50156">
    <property type="entry name" value="PDZ domain-like"/>
    <property type="match status" value="1"/>
</dbReference>
<dbReference type="Pfam" id="PF13365">
    <property type="entry name" value="Trypsin_2"/>
    <property type="match status" value="1"/>
</dbReference>
<dbReference type="Gene3D" id="2.40.10.120">
    <property type="match status" value="1"/>
</dbReference>
<keyword evidence="1 4" id="KW-0645">Protease</keyword>
<dbReference type="SUPFAM" id="SSF50494">
    <property type="entry name" value="Trypsin-like serine proteases"/>
    <property type="match status" value="1"/>
</dbReference>
<dbReference type="InterPro" id="IPR009003">
    <property type="entry name" value="Peptidase_S1_PA"/>
</dbReference>
<dbReference type="InterPro" id="IPR036034">
    <property type="entry name" value="PDZ_sf"/>
</dbReference>
<dbReference type="PRINTS" id="PR00839">
    <property type="entry name" value="V8PROTEASE"/>
</dbReference>
<evidence type="ECO:0000256" key="3">
    <source>
        <dbReference type="ARBA" id="ARBA00022825"/>
    </source>
</evidence>
<dbReference type="InterPro" id="IPR051201">
    <property type="entry name" value="Chloro_Bact_Ser_Proteases"/>
</dbReference>
<dbReference type="AlphaFoldDB" id="A0A7J2T897"/>
<evidence type="ECO:0000256" key="2">
    <source>
        <dbReference type="ARBA" id="ARBA00022801"/>
    </source>
</evidence>
<dbReference type="PANTHER" id="PTHR43343">
    <property type="entry name" value="PEPTIDASE S12"/>
    <property type="match status" value="1"/>
</dbReference>
<evidence type="ECO:0000256" key="1">
    <source>
        <dbReference type="ARBA" id="ARBA00022670"/>
    </source>
</evidence>
<evidence type="ECO:0000313" key="4">
    <source>
        <dbReference type="EMBL" id="HEH30601.1"/>
    </source>
</evidence>
<dbReference type="InterPro" id="IPR008256">
    <property type="entry name" value="Peptidase_S1B"/>
</dbReference>
<gene>
    <name evidence="4" type="ORF">ENP99_00565</name>
</gene>
<keyword evidence="2" id="KW-0378">Hydrolase</keyword>
<dbReference type="Gene3D" id="2.30.42.10">
    <property type="match status" value="1"/>
</dbReference>
<organism evidence="4">
    <name type="scientific">Ignisphaera aggregans</name>
    <dbReference type="NCBI Taxonomy" id="334771"/>
    <lineage>
        <taxon>Archaea</taxon>
        <taxon>Thermoproteota</taxon>
        <taxon>Thermoprotei</taxon>
        <taxon>Desulfurococcales</taxon>
        <taxon>Desulfurococcaceae</taxon>
        <taxon>Ignisphaera</taxon>
    </lineage>
</organism>